<dbReference type="PROSITE" id="PS50127">
    <property type="entry name" value="UBC_2"/>
    <property type="match status" value="1"/>
</dbReference>
<protein>
    <submittedName>
        <fullName evidence="3">Ubiquitin-conjugating enzyme</fullName>
    </submittedName>
</protein>
<dbReference type="OrthoDB" id="406833at2759"/>
<dbReference type="InterPro" id="IPR016135">
    <property type="entry name" value="UBQ-conjugating_enzyme/RWD"/>
</dbReference>
<dbReference type="EMBL" id="MU005961">
    <property type="protein sequence ID" value="KAF2863446.1"/>
    <property type="molecule type" value="Genomic_DNA"/>
</dbReference>
<gene>
    <name evidence="3" type="ORF">K470DRAFT_241640</name>
</gene>
<dbReference type="SMART" id="SM00212">
    <property type="entry name" value="UBCc"/>
    <property type="match status" value="1"/>
</dbReference>
<accession>A0A6A7C798</accession>
<dbReference type="Proteomes" id="UP000799421">
    <property type="component" value="Unassembled WGS sequence"/>
</dbReference>
<dbReference type="AlphaFoldDB" id="A0A6A7C798"/>
<evidence type="ECO:0000313" key="3">
    <source>
        <dbReference type="EMBL" id="KAF2863446.1"/>
    </source>
</evidence>
<reference evidence="3" key="1">
    <citation type="journal article" date="2020" name="Stud. Mycol.">
        <title>101 Dothideomycetes genomes: a test case for predicting lifestyles and emergence of pathogens.</title>
        <authorList>
            <person name="Haridas S."/>
            <person name="Albert R."/>
            <person name="Binder M."/>
            <person name="Bloem J."/>
            <person name="Labutti K."/>
            <person name="Salamov A."/>
            <person name="Andreopoulos B."/>
            <person name="Baker S."/>
            <person name="Barry K."/>
            <person name="Bills G."/>
            <person name="Bluhm B."/>
            <person name="Cannon C."/>
            <person name="Castanera R."/>
            <person name="Culley D."/>
            <person name="Daum C."/>
            <person name="Ezra D."/>
            <person name="Gonzalez J."/>
            <person name="Henrissat B."/>
            <person name="Kuo A."/>
            <person name="Liang C."/>
            <person name="Lipzen A."/>
            <person name="Lutzoni F."/>
            <person name="Magnuson J."/>
            <person name="Mondo S."/>
            <person name="Nolan M."/>
            <person name="Ohm R."/>
            <person name="Pangilinan J."/>
            <person name="Park H.-J."/>
            <person name="Ramirez L."/>
            <person name="Alfaro M."/>
            <person name="Sun H."/>
            <person name="Tritt A."/>
            <person name="Yoshinaga Y."/>
            <person name="Zwiers L.-H."/>
            <person name="Turgeon B."/>
            <person name="Goodwin S."/>
            <person name="Spatafora J."/>
            <person name="Crous P."/>
            <person name="Grigoriev I."/>
        </authorList>
    </citation>
    <scope>NUCLEOTIDE SEQUENCE</scope>
    <source>
        <strain evidence="3">CBS 480.64</strain>
    </source>
</reference>
<dbReference type="Pfam" id="PF00179">
    <property type="entry name" value="UQ_con"/>
    <property type="match status" value="1"/>
</dbReference>
<dbReference type="CDD" id="cd23808">
    <property type="entry name" value="UBCc_UBE2W"/>
    <property type="match status" value="1"/>
</dbReference>
<dbReference type="InterPro" id="IPR050113">
    <property type="entry name" value="Ub_conjugating_enzyme"/>
</dbReference>
<proteinExistence type="predicted"/>
<dbReference type="SUPFAM" id="SSF54495">
    <property type="entry name" value="UBC-like"/>
    <property type="match status" value="1"/>
</dbReference>
<keyword evidence="4" id="KW-1185">Reference proteome</keyword>
<keyword evidence="1" id="KW-0833">Ubl conjugation pathway</keyword>
<sequence length="156" mass="17976">MASLSSRRLQRELVKLQTSTAPGITLANAENLDEWLVDLRIPDNPIYPSNEMFRLRLTFSPQYPIEPPEVVFLSLRDPERKVPIHPHIYSNGIICLDILDKEGWSPVQNVESICISIQSMLAGNTVAQRPEGDEEFTRTNRRRPRDVSFLFHDRHV</sequence>
<dbReference type="InterPro" id="IPR000608">
    <property type="entry name" value="UBC"/>
</dbReference>
<name>A0A6A7C798_9PEZI</name>
<evidence type="ECO:0000256" key="1">
    <source>
        <dbReference type="ARBA" id="ARBA00022786"/>
    </source>
</evidence>
<feature type="domain" description="UBC core" evidence="2">
    <location>
        <begin position="4"/>
        <end position="156"/>
    </location>
</feature>
<evidence type="ECO:0000313" key="4">
    <source>
        <dbReference type="Proteomes" id="UP000799421"/>
    </source>
</evidence>
<evidence type="ECO:0000259" key="2">
    <source>
        <dbReference type="PROSITE" id="PS50127"/>
    </source>
</evidence>
<organism evidence="3 4">
    <name type="scientific">Piedraia hortae CBS 480.64</name>
    <dbReference type="NCBI Taxonomy" id="1314780"/>
    <lineage>
        <taxon>Eukaryota</taxon>
        <taxon>Fungi</taxon>
        <taxon>Dikarya</taxon>
        <taxon>Ascomycota</taxon>
        <taxon>Pezizomycotina</taxon>
        <taxon>Dothideomycetes</taxon>
        <taxon>Dothideomycetidae</taxon>
        <taxon>Capnodiales</taxon>
        <taxon>Piedraiaceae</taxon>
        <taxon>Piedraia</taxon>
    </lineage>
</organism>
<dbReference type="Gene3D" id="3.10.110.10">
    <property type="entry name" value="Ubiquitin Conjugating Enzyme"/>
    <property type="match status" value="1"/>
</dbReference>
<dbReference type="FunFam" id="3.10.110.10:FF:000072">
    <property type="entry name" value="Ubiquitin-conjugating enzyme E2 W"/>
    <property type="match status" value="1"/>
</dbReference>
<dbReference type="PANTHER" id="PTHR24067">
    <property type="entry name" value="UBIQUITIN-CONJUGATING ENZYME E2"/>
    <property type="match status" value="1"/>
</dbReference>